<feature type="transmembrane region" description="Helical" evidence="7">
    <location>
        <begin position="531"/>
        <end position="553"/>
    </location>
</feature>
<dbReference type="FunFam" id="1.20.1250.20:FF:000085">
    <property type="entry name" value="MFS peptide transporter Ptr2"/>
    <property type="match status" value="1"/>
</dbReference>
<proteinExistence type="inferred from homology"/>
<comment type="caution">
    <text evidence="8">The sequence shown here is derived from an EMBL/GenBank/DDBJ whole genome shotgun (WGS) entry which is preliminary data.</text>
</comment>
<dbReference type="InterPro" id="IPR000109">
    <property type="entry name" value="POT_fam"/>
</dbReference>
<feature type="transmembrane region" description="Helical" evidence="7">
    <location>
        <begin position="559"/>
        <end position="580"/>
    </location>
</feature>
<keyword evidence="6 7" id="KW-0472">Membrane</keyword>
<dbReference type="SUPFAM" id="SSF103473">
    <property type="entry name" value="MFS general substrate transporter"/>
    <property type="match status" value="1"/>
</dbReference>
<evidence type="ECO:0000256" key="1">
    <source>
        <dbReference type="ARBA" id="ARBA00004141"/>
    </source>
</evidence>
<comment type="similarity">
    <text evidence="2">Belongs to the major facilitator superfamily. Proton-dependent oligopeptide transporter (POT/PTR) (TC 2.A.17) family.</text>
</comment>
<evidence type="ECO:0000256" key="5">
    <source>
        <dbReference type="ARBA" id="ARBA00022989"/>
    </source>
</evidence>
<keyword evidence="3" id="KW-0813">Transport</keyword>
<comment type="subcellular location">
    <subcellularLocation>
        <location evidence="1">Membrane</location>
        <topology evidence="1">Multi-pass membrane protein</topology>
    </subcellularLocation>
</comment>
<dbReference type="Proteomes" id="UP000289152">
    <property type="component" value="Unassembled WGS sequence"/>
</dbReference>
<dbReference type="STRING" id="5217.A0A4Q1BPL9"/>
<evidence type="ECO:0000256" key="6">
    <source>
        <dbReference type="ARBA" id="ARBA00023136"/>
    </source>
</evidence>
<evidence type="ECO:0000256" key="7">
    <source>
        <dbReference type="SAM" id="Phobius"/>
    </source>
</evidence>
<keyword evidence="4 7" id="KW-0812">Transmembrane</keyword>
<name>A0A4Q1BPL9_TREME</name>
<evidence type="ECO:0000256" key="3">
    <source>
        <dbReference type="ARBA" id="ARBA00022448"/>
    </source>
</evidence>
<dbReference type="GO" id="GO:0071916">
    <property type="term" value="F:dipeptide transmembrane transporter activity"/>
    <property type="evidence" value="ECO:0007669"/>
    <property type="project" value="UniProtKB-ARBA"/>
</dbReference>
<sequence length="624" mass="68062">MSHLTIDFESAPVPSSLPGTDQSGHVLHEKPINEKDLPAEITVSGAEDLDSEQIPTEEEMMSLRKVPGGMPFVCILMCLVELAERASYYGSTSPFNNFINNPLPVGGNGAGAVAKGSLGKQESTGALGLGSKAASGLVNSFQFLAYVIPIYGGIVADTKWGRFKTICVGVLVGIISHILLVIPAIPSVLKHPNGALGSFIVALYILSFASGFIKPCLGPLLLDNSPVRVPSIIHTKKGERVILDPQATAERYMLIFYGCINIGAFFTIATSYTERYVGFWLTFLLPGLIYLLMPIILYYCNKRLYKAPPQGSVVLEAFKVFKVLLSDGGWKRMWKGGDNFWNRAKPSYIEARDGGLDIDKVFWDDKFVDELKQSLRACQVFMLIPVFTLADGGIGNQVNSMSTAMTLDGVPNDLYNSFNSLAIIIATPIITYGIYPFFSKIGRPVKPMTRMCIGFLLGAIGAAIAAIVQWRIYKTSPCGYSASTCDAGVSPISLWWQVPIICIPAVGEIFVNPVSYELAYTRSPARMKGLVYALALFNTAVAYAISLALAGVITDPFLIWPWVALAGGCFVLAILIPIYWKDLNEPVSAFADKTRMEGFEQPKVLLEHQHEMEQTRADDVGDKI</sequence>
<keyword evidence="5 7" id="KW-1133">Transmembrane helix</keyword>
<accession>A0A4Q1BPL9</accession>
<feature type="transmembrane region" description="Helical" evidence="7">
    <location>
        <begin position="450"/>
        <end position="472"/>
    </location>
</feature>
<keyword evidence="9" id="KW-1185">Reference proteome</keyword>
<dbReference type="InParanoid" id="A0A4Q1BPL9"/>
<evidence type="ECO:0000313" key="9">
    <source>
        <dbReference type="Proteomes" id="UP000289152"/>
    </source>
</evidence>
<protein>
    <recommendedName>
        <fullName evidence="10">POT family proton-dependent oligopeptide transporter</fullName>
    </recommendedName>
</protein>
<dbReference type="PANTHER" id="PTHR11654">
    <property type="entry name" value="OLIGOPEPTIDE TRANSPORTER-RELATED"/>
    <property type="match status" value="1"/>
</dbReference>
<dbReference type="InterPro" id="IPR036259">
    <property type="entry name" value="MFS_trans_sf"/>
</dbReference>
<dbReference type="GO" id="GO:0005886">
    <property type="term" value="C:plasma membrane"/>
    <property type="evidence" value="ECO:0007669"/>
    <property type="project" value="UniProtKB-ARBA"/>
</dbReference>
<dbReference type="EMBL" id="SDIL01000026">
    <property type="protein sequence ID" value="RXK39848.1"/>
    <property type="molecule type" value="Genomic_DNA"/>
</dbReference>
<evidence type="ECO:0000256" key="2">
    <source>
        <dbReference type="ARBA" id="ARBA00005982"/>
    </source>
</evidence>
<evidence type="ECO:0008006" key="10">
    <source>
        <dbReference type="Google" id="ProtNLM"/>
    </source>
</evidence>
<evidence type="ECO:0000256" key="4">
    <source>
        <dbReference type="ARBA" id="ARBA00022692"/>
    </source>
</evidence>
<dbReference type="VEuPathDB" id="FungiDB:TREMEDRAFT_32017"/>
<feature type="transmembrane region" description="Helical" evidence="7">
    <location>
        <begin position="166"/>
        <end position="189"/>
    </location>
</feature>
<reference evidence="8 9" key="1">
    <citation type="submission" date="2016-06" db="EMBL/GenBank/DDBJ databases">
        <title>Evolution of pathogenesis and genome organization in the Tremellales.</title>
        <authorList>
            <person name="Cuomo C."/>
            <person name="Litvintseva A."/>
            <person name="Heitman J."/>
            <person name="Chen Y."/>
            <person name="Sun S."/>
            <person name="Springer D."/>
            <person name="Dromer F."/>
            <person name="Young S."/>
            <person name="Zeng Q."/>
            <person name="Chapman S."/>
            <person name="Gujja S."/>
            <person name="Saif S."/>
            <person name="Birren B."/>
        </authorList>
    </citation>
    <scope>NUCLEOTIDE SEQUENCE [LARGE SCALE GENOMIC DNA]</scope>
    <source>
        <strain evidence="8 9">ATCC 28783</strain>
    </source>
</reference>
<evidence type="ECO:0000313" key="8">
    <source>
        <dbReference type="EMBL" id="RXK39848.1"/>
    </source>
</evidence>
<dbReference type="Gene3D" id="1.20.1250.20">
    <property type="entry name" value="MFS general substrate transporter like domains"/>
    <property type="match status" value="1"/>
</dbReference>
<feature type="transmembrane region" description="Helical" evidence="7">
    <location>
        <begin position="195"/>
        <end position="213"/>
    </location>
</feature>
<feature type="transmembrane region" description="Helical" evidence="7">
    <location>
        <begin position="252"/>
        <end position="272"/>
    </location>
</feature>
<feature type="transmembrane region" description="Helical" evidence="7">
    <location>
        <begin position="418"/>
        <end position="438"/>
    </location>
</feature>
<dbReference type="AlphaFoldDB" id="A0A4Q1BPL9"/>
<dbReference type="Pfam" id="PF00854">
    <property type="entry name" value="PTR2"/>
    <property type="match status" value="1"/>
</dbReference>
<dbReference type="OrthoDB" id="8904098at2759"/>
<dbReference type="FunCoup" id="A0A4Q1BPL9">
    <property type="interactions" value="240"/>
</dbReference>
<feature type="transmembrane region" description="Helical" evidence="7">
    <location>
        <begin position="492"/>
        <end position="511"/>
    </location>
</feature>
<gene>
    <name evidence="8" type="ORF">M231_02905</name>
</gene>
<organism evidence="8 9">
    <name type="scientific">Tremella mesenterica</name>
    <name type="common">Jelly fungus</name>
    <dbReference type="NCBI Taxonomy" id="5217"/>
    <lineage>
        <taxon>Eukaryota</taxon>
        <taxon>Fungi</taxon>
        <taxon>Dikarya</taxon>
        <taxon>Basidiomycota</taxon>
        <taxon>Agaricomycotina</taxon>
        <taxon>Tremellomycetes</taxon>
        <taxon>Tremellales</taxon>
        <taxon>Tremellaceae</taxon>
        <taxon>Tremella</taxon>
    </lineage>
</organism>
<feature type="transmembrane region" description="Helical" evidence="7">
    <location>
        <begin position="380"/>
        <end position="398"/>
    </location>
</feature>
<feature type="transmembrane region" description="Helical" evidence="7">
    <location>
        <begin position="278"/>
        <end position="300"/>
    </location>
</feature>